<feature type="chain" id="PRO_5047341755" evidence="1">
    <location>
        <begin position="24"/>
        <end position="292"/>
    </location>
</feature>
<dbReference type="EMBL" id="JBHRSD010000047">
    <property type="protein sequence ID" value="MFC3034793.1"/>
    <property type="molecule type" value="Genomic_DNA"/>
</dbReference>
<name>A0ABV7CQM6_9GAMM</name>
<gene>
    <name evidence="2" type="ORF">ACFOEE_19995</name>
</gene>
<sequence>MNYHPLTAIVMLAVFSFSCSALANADVTSREYKQLLDPAHFTYSSESLDVASYDNVIKTNISNAIGRNVNGSLSLNKNRQIAFYDSPSSCVLRANGYLFRERSYASSNEVTLKFRSSDRYISAFEDLSSVTNGAETKLEADIGLKNGDSYKVVYSHSTTAINTRTLSDFKDIHSHFPGFADDYGFSDNLPLAVVGGIYITEHVYKGTEIDLGSIDAELSLTLWYVGQPSAAQHPMLAEVSFKIEDGSAAYSQKVVQRAKLALEALQTLDNWNSIDNTSKTQRIYNAAGNFCQ</sequence>
<keyword evidence="1" id="KW-0732">Signal</keyword>
<organism evidence="2 3">
    <name type="scientific">Pseudoalteromonas fenneropenaei</name>
    <dbReference type="NCBI Taxonomy" id="1737459"/>
    <lineage>
        <taxon>Bacteria</taxon>
        <taxon>Pseudomonadati</taxon>
        <taxon>Pseudomonadota</taxon>
        <taxon>Gammaproteobacteria</taxon>
        <taxon>Alteromonadales</taxon>
        <taxon>Pseudoalteromonadaceae</taxon>
        <taxon>Pseudoalteromonas</taxon>
    </lineage>
</organism>
<evidence type="ECO:0000313" key="3">
    <source>
        <dbReference type="Proteomes" id="UP001595453"/>
    </source>
</evidence>
<accession>A0ABV7CQM6</accession>
<reference evidence="3" key="1">
    <citation type="journal article" date="2019" name="Int. J. Syst. Evol. Microbiol.">
        <title>The Global Catalogue of Microorganisms (GCM) 10K type strain sequencing project: providing services to taxonomists for standard genome sequencing and annotation.</title>
        <authorList>
            <consortium name="The Broad Institute Genomics Platform"/>
            <consortium name="The Broad Institute Genome Sequencing Center for Infectious Disease"/>
            <person name="Wu L."/>
            <person name="Ma J."/>
        </authorList>
    </citation>
    <scope>NUCLEOTIDE SEQUENCE [LARGE SCALE GENOMIC DNA]</scope>
    <source>
        <strain evidence="3">KCTC 42730</strain>
    </source>
</reference>
<dbReference type="Proteomes" id="UP001595453">
    <property type="component" value="Unassembled WGS sequence"/>
</dbReference>
<comment type="caution">
    <text evidence="2">The sequence shown here is derived from an EMBL/GenBank/DDBJ whole genome shotgun (WGS) entry which is preliminary data.</text>
</comment>
<dbReference type="RefSeq" id="WP_377128751.1">
    <property type="nucleotide sequence ID" value="NZ_JBHRSD010000047.1"/>
</dbReference>
<evidence type="ECO:0000256" key="1">
    <source>
        <dbReference type="SAM" id="SignalP"/>
    </source>
</evidence>
<evidence type="ECO:0000313" key="2">
    <source>
        <dbReference type="EMBL" id="MFC3034793.1"/>
    </source>
</evidence>
<proteinExistence type="predicted"/>
<feature type="signal peptide" evidence="1">
    <location>
        <begin position="1"/>
        <end position="23"/>
    </location>
</feature>
<protein>
    <submittedName>
        <fullName evidence="2">Uncharacterized protein</fullName>
    </submittedName>
</protein>
<keyword evidence="3" id="KW-1185">Reference proteome</keyword>